<comment type="caution">
    <text evidence="2">The sequence shown here is derived from an EMBL/GenBank/DDBJ whole genome shotgun (WGS) entry which is preliminary data.</text>
</comment>
<evidence type="ECO:0000256" key="1">
    <source>
        <dbReference type="SAM" id="Phobius"/>
    </source>
</evidence>
<dbReference type="EMBL" id="PCVY01000068">
    <property type="protein sequence ID" value="PIQ85373.1"/>
    <property type="molecule type" value="Genomic_DNA"/>
</dbReference>
<feature type="transmembrane region" description="Helical" evidence="1">
    <location>
        <begin position="207"/>
        <end position="225"/>
    </location>
</feature>
<feature type="transmembrane region" description="Helical" evidence="1">
    <location>
        <begin position="295"/>
        <end position="317"/>
    </location>
</feature>
<proteinExistence type="predicted"/>
<evidence type="ECO:0008006" key="4">
    <source>
        <dbReference type="Google" id="ProtNLM"/>
    </source>
</evidence>
<organism evidence="2 3">
    <name type="scientific">Candidatus Abzuiibacterium crystallinum</name>
    <dbReference type="NCBI Taxonomy" id="1974748"/>
    <lineage>
        <taxon>Bacteria</taxon>
        <taxon>Pseudomonadati</taxon>
        <taxon>Candidatus Omnitrophota</taxon>
        <taxon>Candidatus Abzuiibacterium</taxon>
    </lineage>
</organism>
<feature type="transmembrane region" description="Helical" evidence="1">
    <location>
        <begin position="115"/>
        <end position="133"/>
    </location>
</feature>
<dbReference type="AlphaFoldDB" id="A0A2H0LLS9"/>
<dbReference type="Proteomes" id="UP000230859">
    <property type="component" value="Unassembled WGS sequence"/>
</dbReference>
<evidence type="ECO:0000313" key="3">
    <source>
        <dbReference type="Proteomes" id="UP000230859"/>
    </source>
</evidence>
<feature type="transmembrane region" description="Helical" evidence="1">
    <location>
        <begin position="139"/>
        <end position="155"/>
    </location>
</feature>
<feature type="transmembrane region" description="Helical" evidence="1">
    <location>
        <begin position="85"/>
        <end position="103"/>
    </location>
</feature>
<feature type="transmembrane region" description="Helical" evidence="1">
    <location>
        <begin position="12"/>
        <end position="29"/>
    </location>
</feature>
<gene>
    <name evidence="2" type="ORF">COV74_09240</name>
</gene>
<feature type="transmembrane region" description="Helical" evidence="1">
    <location>
        <begin position="356"/>
        <end position="374"/>
    </location>
</feature>
<reference evidence="2 3" key="1">
    <citation type="submission" date="2017-09" db="EMBL/GenBank/DDBJ databases">
        <title>Depth-based differentiation of microbial function through sediment-hosted aquifers and enrichment of novel symbionts in the deep terrestrial subsurface.</title>
        <authorList>
            <person name="Probst A.J."/>
            <person name="Ladd B."/>
            <person name="Jarett J.K."/>
            <person name="Geller-Mcgrath D.E."/>
            <person name="Sieber C.M."/>
            <person name="Emerson J.B."/>
            <person name="Anantharaman K."/>
            <person name="Thomas B.C."/>
            <person name="Malmstrom R."/>
            <person name="Stieglmeier M."/>
            <person name="Klingl A."/>
            <person name="Woyke T."/>
            <person name="Ryan C.M."/>
            <person name="Banfield J.F."/>
        </authorList>
    </citation>
    <scope>NUCLEOTIDE SEQUENCE [LARGE SCALE GENOMIC DNA]</scope>
    <source>
        <strain evidence="2">CG11_big_fil_rev_8_21_14_0_20_45_26</strain>
    </source>
</reference>
<keyword evidence="1" id="KW-1133">Transmembrane helix</keyword>
<keyword evidence="1" id="KW-0472">Membrane</keyword>
<evidence type="ECO:0000313" key="2">
    <source>
        <dbReference type="EMBL" id="PIQ85373.1"/>
    </source>
</evidence>
<sequence>MTHPTKTKTQLSGWFFIVWLISVSVLYGVTFSKLPTSDGYAWVQQINQHEWEKIFLPNHLLAEFLIVLLKSSFVSFGFLHIDTLHVIQGFNILLSVIAICLFIRIGSYLTKDKTILMLGTVWWSITYSLWYFANGEIHHQGLVLIMAAFLLGMQYHEKPSEKLIGGITCTCVLANLMHQEHILMIVPVLYLLLTTPKLTEKVKARHAGIYLIGVMVLTGLAYGIVYESIYATRESNFIQWALTFLYNGQGGHPMLSAQNWPWLRLIKGTLMSVNYGAQVLVDAIRYPFIRTLPYVGWYLMGTIITITALFCLSLLAMMGSKKLPRSKQILFAGTLVWLMVYKIIVNLRLAPEAPEYHLVSTAPWLLLLLAGVEVRRWRRLVLTMFFCGALSTLSVNLKASILPWKTYGEHVQSYREFAQFYFRKHDFFVSTESSLDMIFRPRWRYFSIKDEFKKLPREEAWQKLLYTIEKELSEKHRVFVYNFIPSPYALRAINFYNSSETMGQDDFKKMFEQLHTQYDLVAVYEYRESTEAEHYFIDQTKEEIWQIRRKN</sequence>
<protein>
    <recommendedName>
        <fullName evidence="4">Glycosyltransferase RgtA/B/C/D-like domain-containing protein</fullName>
    </recommendedName>
</protein>
<feature type="transmembrane region" description="Helical" evidence="1">
    <location>
        <begin position="329"/>
        <end position="350"/>
    </location>
</feature>
<name>A0A2H0LLS9_9BACT</name>
<keyword evidence="1" id="KW-0812">Transmembrane</keyword>
<accession>A0A2H0LLS9</accession>